<feature type="region of interest" description="Disordered" evidence="1">
    <location>
        <begin position="111"/>
        <end position="146"/>
    </location>
</feature>
<dbReference type="InParanoid" id="F8PGF2"/>
<dbReference type="Proteomes" id="UP000008063">
    <property type="component" value="Unassembled WGS sequence"/>
</dbReference>
<dbReference type="OMA" id="NSCALPD"/>
<sequence length="146" mass="16230">MSPRSILKARQQRDHRIQPPPSLFEPFPFAACTTFMLTPHVHFPPTPALVSTHSTHSPTSYDRTSIVVAPNSCALPDRHDRVYAPSPESLLQTEVKGSYFHPRAFEACEPEPSEYIPSHLRPPPLIPDTSSESDESDGPITTPPDH</sequence>
<organism evidence="3">
    <name type="scientific">Serpula lacrymans var. lacrymans (strain S7.3)</name>
    <name type="common">Dry rot fungus</name>
    <dbReference type="NCBI Taxonomy" id="936435"/>
    <lineage>
        <taxon>Eukaryota</taxon>
        <taxon>Fungi</taxon>
        <taxon>Dikarya</taxon>
        <taxon>Basidiomycota</taxon>
        <taxon>Agaricomycotina</taxon>
        <taxon>Agaricomycetes</taxon>
        <taxon>Agaricomycetidae</taxon>
        <taxon>Boletales</taxon>
        <taxon>Coniophorineae</taxon>
        <taxon>Serpulaceae</taxon>
        <taxon>Serpula</taxon>
    </lineage>
</organism>
<dbReference type="HOGENOM" id="CLU_125098_0_0_1"/>
<dbReference type="EMBL" id="GL945474">
    <property type="protein sequence ID" value="EGO05385.1"/>
    <property type="molecule type" value="Genomic_DNA"/>
</dbReference>
<name>F8PGF2_SERL3</name>
<gene>
    <name evidence="2" type="ORF">SERLA73DRAFT_129319</name>
</gene>
<reference evidence="3" key="1">
    <citation type="journal article" date="2011" name="Science">
        <title>The plant cell wall-decomposing machinery underlies the functional diversity of forest fungi.</title>
        <authorList>
            <person name="Eastwood D.C."/>
            <person name="Floudas D."/>
            <person name="Binder M."/>
            <person name="Majcherczyk A."/>
            <person name="Schneider P."/>
            <person name="Aerts A."/>
            <person name="Asiegbu F.O."/>
            <person name="Baker S.E."/>
            <person name="Barry K."/>
            <person name="Bendiksby M."/>
            <person name="Blumentritt M."/>
            <person name="Coutinho P.M."/>
            <person name="Cullen D."/>
            <person name="de Vries R.P."/>
            <person name="Gathman A."/>
            <person name="Goodell B."/>
            <person name="Henrissat B."/>
            <person name="Ihrmark K."/>
            <person name="Kauserud H."/>
            <person name="Kohler A."/>
            <person name="LaButti K."/>
            <person name="Lapidus A."/>
            <person name="Lavin J.L."/>
            <person name="Lee Y.-H."/>
            <person name="Lindquist E."/>
            <person name="Lilly W."/>
            <person name="Lucas S."/>
            <person name="Morin E."/>
            <person name="Murat C."/>
            <person name="Oguiza J.A."/>
            <person name="Park J."/>
            <person name="Pisabarro A.G."/>
            <person name="Riley R."/>
            <person name="Rosling A."/>
            <person name="Salamov A."/>
            <person name="Schmidt O."/>
            <person name="Schmutz J."/>
            <person name="Skrede I."/>
            <person name="Stenlid J."/>
            <person name="Wiebenga A."/>
            <person name="Xie X."/>
            <person name="Kuees U."/>
            <person name="Hibbett D.S."/>
            <person name="Hoffmeister D."/>
            <person name="Hoegberg N."/>
            <person name="Martin F."/>
            <person name="Grigoriev I.V."/>
            <person name="Watkinson S.C."/>
        </authorList>
    </citation>
    <scope>NUCLEOTIDE SEQUENCE [LARGE SCALE GENOMIC DNA]</scope>
    <source>
        <strain evidence="3">strain S7.3</strain>
    </source>
</reference>
<dbReference type="OrthoDB" id="3204502at2759"/>
<evidence type="ECO:0000313" key="3">
    <source>
        <dbReference type="Proteomes" id="UP000008063"/>
    </source>
</evidence>
<protein>
    <submittedName>
        <fullName evidence="2">Uncharacterized protein</fullName>
    </submittedName>
</protein>
<evidence type="ECO:0000256" key="1">
    <source>
        <dbReference type="SAM" id="MobiDB-lite"/>
    </source>
</evidence>
<evidence type="ECO:0000313" key="2">
    <source>
        <dbReference type="EMBL" id="EGO05385.1"/>
    </source>
</evidence>
<accession>F8PGF2</accession>
<proteinExistence type="predicted"/>
<dbReference type="AlphaFoldDB" id="F8PGF2"/>
<feature type="region of interest" description="Disordered" evidence="1">
    <location>
        <begin position="1"/>
        <end position="21"/>
    </location>
</feature>
<feature type="non-terminal residue" evidence="2">
    <location>
        <position position="146"/>
    </location>
</feature>
<dbReference type="eggNOG" id="ENOG502SUVJ">
    <property type="taxonomic scope" value="Eukaryota"/>
</dbReference>
<keyword evidence="3" id="KW-1185">Reference proteome</keyword>